<reference evidence="1" key="1">
    <citation type="submission" date="2020-05" db="EMBL/GenBank/DDBJ databases">
        <title>Phylogenomic resolution of chytrid fungi.</title>
        <authorList>
            <person name="Stajich J.E."/>
            <person name="Amses K."/>
            <person name="Simmons R."/>
            <person name="Seto K."/>
            <person name="Myers J."/>
            <person name="Bonds A."/>
            <person name="Quandt C.A."/>
            <person name="Barry K."/>
            <person name="Liu P."/>
            <person name="Grigoriev I."/>
            <person name="Longcore J.E."/>
            <person name="James T.Y."/>
        </authorList>
    </citation>
    <scope>NUCLEOTIDE SEQUENCE</scope>
    <source>
        <strain evidence="1">JEL0513</strain>
    </source>
</reference>
<keyword evidence="2" id="KW-1185">Reference proteome</keyword>
<dbReference type="Proteomes" id="UP001211907">
    <property type="component" value="Unassembled WGS sequence"/>
</dbReference>
<accession>A0AAD5T5A5</accession>
<sequence length="146" mass="16240">GEEWKTQYDPNSFLYISRAMDMFDLSQWPDFAASITSGTTTTHQTSQTDRKSNQHNYNYKKDLSAAIASIKCPALVIGAKSDFSIPVWQQHEIATLLKEAGNTRISYFEVDGAFGHDTFLHDVTNIGYAVKGYLENEIVLGHAAAS</sequence>
<dbReference type="InterPro" id="IPR029058">
    <property type="entry name" value="AB_hydrolase_fold"/>
</dbReference>
<dbReference type="GO" id="GO:0009092">
    <property type="term" value="P:homoserine metabolic process"/>
    <property type="evidence" value="ECO:0007669"/>
    <property type="project" value="TreeGrafter"/>
</dbReference>
<name>A0AAD5T5A5_9FUNG</name>
<dbReference type="InterPro" id="IPR008220">
    <property type="entry name" value="HAT_MetX-like"/>
</dbReference>
<evidence type="ECO:0000313" key="1">
    <source>
        <dbReference type="EMBL" id="KAJ3126110.1"/>
    </source>
</evidence>
<gene>
    <name evidence="1" type="ORF">HK100_010443</name>
</gene>
<dbReference type="GO" id="GO:0006535">
    <property type="term" value="P:cysteine biosynthetic process from serine"/>
    <property type="evidence" value="ECO:0007669"/>
    <property type="project" value="TreeGrafter"/>
</dbReference>
<dbReference type="EMBL" id="JADGJH010000576">
    <property type="protein sequence ID" value="KAJ3126110.1"/>
    <property type="molecule type" value="Genomic_DNA"/>
</dbReference>
<dbReference type="AlphaFoldDB" id="A0AAD5T5A5"/>
<dbReference type="PANTHER" id="PTHR32268:SF16">
    <property type="entry name" value="SERINE O-SUCCINYLTRANSFERASE"/>
    <property type="match status" value="1"/>
</dbReference>
<dbReference type="GO" id="GO:0009086">
    <property type="term" value="P:methionine biosynthetic process"/>
    <property type="evidence" value="ECO:0007669"/>
    <property type="project" value="TreeGrafter"/>
</dbReference>
<dbReference type="GO" id="GO:0005739">
    <property type="term" value="C:mitochondrion"/>
    <property type="evidence" value="ECO:0007669"/>
    <property type="project" value="TreeGrafter"/>
</dbReference>
<dbReference type="PANTHER" id="PTHR32268">
    <property type="entry name" value="HOMOSERINE O-ACETYLTRANSFERASE"/>
    <property type="match status" value="1"/>
</dbReference>
<dbReference type="GO" id="GO:0009001">
    <property type="term" value="F:serine O-acetyltransferase activity"/>
    <property type="evidence" value="ECO:0007669"/>
    <property type="project" value="TreeGrafter"/>
</dbReference>
<comment type="caution">
    <text evidence="1">The sequence shown here is derived from an EMBL/GenBank/DDBJ whole genome shotgun (WGS) entry which is preliminary data.</text>
</comment>
<proteinExistence type="predicted"/>
<protein>
    <recommendedName>
        <fullName evidence="3">Homoserine O-acetyltransferase</fullName>
    </recommendedName>
</protein>
<evidence type="ECO:0008006" key="3">
    <source>
        <dbReference type="Google" id="ProtNLM"/>
    </source>
</evidence>
<evidence type="ECO:0000313" key="2">
    <source>
        <dbReference type="Proteomes" id="UP001211907"/>
    </source>
</evidence>
<dbReference type="Gene3D" id="3.40.50.1820">
    <property type="entry name" value="alpha/beta hydrolase"/>
    <property type="match status" value="1"/>
</dbReference>
<organism evidence="1 2">
    <name type="scientific">Physocladia obscura</name>
    <dbReference type="NCBI Taxonomy" id="109957"/>
    <lineage>
        <taxon>Eukaryota</taxon>
        <taxon>Fungi</taxon>
        <taxon>Fungi incertae sedis</taxon>
        <taxon>Chytridiomycota</taxon>
        <taxon>Chytridiomycota incertae sedis</taxon>
        <taxon>Chytridiomycetes</taxon>
        <taxon>Chytridiales</taxon>
        <taxon>Chytriomycetaceae</taxon>
        <taxon>Physocladia</taxon>
    </lineage>
</organism>
<dbReference type="GO" id="GO:0004414">
    <property type="term" value="F:homoserine O-acetyltransferase activity"/>
    <property type="evidence" value="ECO:0007669"/>
    <property type="project" value="TreeGrafter"/>
</dbReference>
<feature type="non-terminal residue" evidence="1">
    <location>
        <position position="1"/>
    </location>
</feature>
<dbReference type="SUPFAM" id="SSF53474">
    <property type="entry name" value="alpha/beta-Hydrolases"/>
    <property type="match status" value="1"/>
</dbReference>